<comment type="caution">
    <text evidence="1">The sequence shown here is derived from an EMBL/GenBank/DDBJ whole genome shotgun (WGS) entry which is preliminary data.</text>
</comment>
<name>G5QUW0_SALSE</name>
<evidence type="ECO:0000313" key="1">
    <source>
        <dbReference type="EMBL" id="EHC94562.1"/>
    </source>
</evidence>
<protein>
    <submittedName>
        <fullName evidence="1">Uncharacterized protein</fullName>
    </submittedName>
</protein>
<dbReference type="BioCyc" id="SENT913082:G120J-822-MONOMER"/>
<organism evidence="1 2">
    <name type="scientific">Salmonella enterica subsp. enterica serovar Senftenberg str. A4-543</name>
    <dbReference type="NCBI Taxonomy" id="913082"/>
    <lineage>
        <taxon>Bacteria</taxon>
        <taxon>Pseudomonadati</taxon>
        <taxon>Pseudomonadota</taxon>
        <taxon>Gammaproteobacteria</taxon>
        <taxon>Enterobacterales</taxon>
        <taxon>Enterobacteriaceae</taxon>
        <taxon>Salmonella</taxon>
    </lineage>
</organism>
<dbReference type="EMBL" id="AFCU01000128">
    <property type="protein sequence ID" value="EHC94562.1"/>
    <property type="molecule type" value="Genomic_DNA"/>
</dbReference>
<sequence length="44" mass="5166">MSIYDEKHTDFIFTVGGRLLPFNSGGTHAESDIFKHHDVLWYWP</sequence>
<accession>G5QUW0</accession>
<dbReference type="Proteomes" id="UP000005065">
    <property type="component" value="Unassembled WGS sequence"/>
</dbReference>
<gene>
    <name evidence="1" type="ORF">LTSESEN_0392</name>
</gene>
<reference evidence="1 2" key="1">
    <citation type="journal article" date="2011" name="BMC Genomics">
        <title>Genome sequencing reveals diversification of virulence factor content and possible host adaptation in distinct subpopulations of Salmonella enterica.</title>
        <authorList>
            <person name="den Bakker H.C."/>
            <person name="Moreno Switt A.I."/>
            <person name="Govoni G."/>
            <person name="Cummings C.A."/>
            <person name="Ranieri M.L."/>
            <person name="Degoricija L."/>
            <person name="Hoelzer K."/>
            <person name="Rodriguez-Rivera L.D."/>
            <person name="Brown S."/>
            <person name="Bolchacova E."/>
            <person name="Furtado M.R."/>
            <person name="Wiedmann M."/>
        </authorList>
    </citation>
    <scope>NUCLEOTIDE SEQUENCE [LARGE SCALE GENOMIC DNA]</scope>
    <source>
        <strain evidence="1 2">A4-543</strain>
    </source>
</reference>
<dbReference type="PATRIC" id="fig|913082.3.peg.312"/>
<dbReference type="AlphaFoldDB" id="G5QUW0"/>
<evidence type="ECO:0000313" key="2">
    <source>
        <dbReference type="Proteomes" id="UP000005065"/>
    </source>
</evidence>
<proteinExistence type="predicted"/>